<evidence type="ECO:0000256" key="3">
    <source>
        <dbReference type="ARBA" id="ARBA00022741"/>
    </source>
</evidence>
<keyword evidence="4" id="KW-0418">Kinase</keyword>
<evidence type="ECO:0008006" key="11">
    <source>
        <dbReference type="Google" id="ProtNLM"/>
    </source>
</evidence>
<comment type="similarity">
    <text evidence="1">Belongs to the four-carbon acid sugar kinase family.</text>
</comment>
<evidence type="ECO:0000256" key="5">
    <source>
        <dbReference type="ARBA" id="ARBA00022840"/>
    </source>
</evidence>
<keyword evidence="6" id="KW-0119">Carbohydrate metabolism</keyword>
<proteinExistence type="inferred from homology"/>
<keyword evidence="2" id="KW-0808">Transferase</keyword>
<dbReference type="Pfam" id="PF07005">
    <property type="entry name" value="SBD_N"/>
    <property type="match status" value="1"/>
</dbReference>
<evidence type="ECO:0000259" key="8">
    <source>
        <dbReference type="Pfam" id="PF17042"/>
    </source>
</evidence>
<reference evidence="9 10" key="1">
    <citation type="submission" date="2022-10" db="EMBL/GenBank/DDBJ databases">
        <title>Comparative genomics and taxonomic characterization of three novel marine species of genus Reichenbachiella exhibiting antioxidant and polysaccharide degradation activities.</title>
        <authorList>
            <person name="Muhammad N."/>
            <person name="Lee Y.-J."/>
            <person name="Ko J."/>
            <person name="Kim S.-G."/>
        </authorList>
    </citation>
    <scope>NUCLEOTIDE SEQUENCE [LARGE SCALE GENOMIC DNA]</scope>
    <source>
        <strain evidence="9 10">ABR2-5</strain>
    </source>
</reference>
<dbReference type="Pfam" id="PF17042">
    <property type="entry name" value="NBD_C"/>
    <property type="match status" value="1"/>
</dbReference>
<evidence type="ECO:0000313" key="10">
    <source>
        <dbReference type="Proteomes" id="UP001300692"/>
    </source>
</evidence>
<feature type="domain" description="Four-carbon acid sugar kinase N-terminal" evidence="7">
    <location>
        <begin position="31"/>
        <end position="264"/>
    </location>
</feature>
<dbReference type="Gene3D" id="3.40.980.20">
    <property type="entry name" value="Four-carbon acid sugar kinase, nucleotide binding domain"/>
    <property type="match status" value="1"/>
</dbReference>
<dbReference type="InterPro" id="IPR031475">
    <property type="entry name" value="NBD_C"/>
</dbReference>
<dbReference type="Gene3D" id="3.40.50.10840">
    <property type="entry name" value="Putative sugar-binding, N-terminal domain"/>
    <property type="match status" value="1"/>
</dbReference>
<comment type="caution">
    <text evidence="9">The sequence shown here is derived from an EMBL/GenBank/DDBJ whole genome shotgun (WGS) entry which is preliminary data.</text>
</comment>
<evidence type="ECO:0000313" key="9">
    <source>
        <dbReference type="EMBL" id="MCV9386705.1"/>
    </source>
</evidence>
<organism evidence="9 10">
    <name type="scientific">Reichenbachiella ulvae</name>
    <dbReference type="NCBI Taxonomy" id="2980104"/>
    <lineage>
        <taxon>Bacteria</taxon>
        <taxon>Pseudomonadati</taxon>
        <taxon>Bacteroidota</taxon>
        <taxon>Cytophagia</taxon>
        <taxon>Cytophagales</taxon>
        <taxon>Reichenbachiellaceae</taxon>
        <taxon>Reichenbachiella</taxon>
    </lineage>
</organism>
<sequence>MNLISANNIPEEDLSISLDQINPYRGNRVVVVLDDDPTGTQTVHGVYILTSWSKDELRWAFSQGIFYILTNSRSLGEKEAFDLVFEICQNVKSVSQELDRPYLIVTRGDSTLRGHFEPETSAAKQAIGQQDALTVFAPAFFEGNRITLNNQHYISDGDELTPVSGTPFAEDKTFGFASSYLYEYVQEKSSYTSQDIFDLSLEDIRLLSVALLADRIFNERSKKVLIVNALVQADLNKVAAALYIAQQQGLNVLVRSGASMVSALGGIGPNLLESKDFKVSAAGGLIVVGSYVPKTTSQFNELRKNHTLTEIEIEVSRLIEKGQEVITESAEQMNTAVNSGKDSVLFTSRALVSGDSPDSSLAIVNQVSNGVISIMNQLQEPPAFVIAKGGITSSDVATKVLGIKRGKVLGQILPGVPVWELGAETQFPGIPFIVFPGNVGSETALSEAYEKLKRTTNE</sequence>
<keyword evidence="10" id="KW-1185">Reference proteome</keyword>
<name>A0ABT3CSM8_9BACT</name>
<evidence type="ECO:0000256" key="1">
    <source>
        <dbReference type="ARBA" id="ARBA00005715"/>
    </source>
</evidence>
<dbReference type="InterPro" id="IPR042213">
    <property type="entry name" value="NBD_C_sf"/>
</dbReference>
<keyword evidence="3" id="KW-0547">Nucleotide-binding</keyword>
<dbReference type="EMBL" id="JAOYOD010000001">
    <property type="protein sequence ID" value="MCV9386705.1"/>
    <property type="molecule type" value="Genomic_DNA"/>
</dbReference>
<dbReference type="InterPro" id="IPR010737">
    <property type="entry name" value="4-carb_acid_sugar_kinase_N"/>
</dbReference>
<accession>A0ABT3CSM8</accession>
<dbReference type="InterPro" id="IPR037051">
    <property type="entry name" value="4-carb_acid_sugar_kinase_N_sf"/>
</dbReference>
<keyword evidence="5" id="KW-0067">ATP-binding</keyword>
<evidence type="ECO:0000259" key="7">
    <source>
        <dbReference type="Pfam" id="PF07005"/>
    </source>
</evidence>
<protein>
    <recommendedName>
        <fullName evidence="11">Hydroxyacid dehydrogenase</fullName>
    </recommendedName>
</protein>
<gene>
    <name evidence="9" type="ORF">N7U62_08525</name>
</gene>
<dbReference type="Proteomes" id="UP001300692">
    <property type="component" value="Unassembled WGS sequence"/>
</dbReference>
<dbReference type="SUPFAM" id="SSF142764">
    <property type="entry name" value="YgbK-like"/>
    <property type="match status" value="1"/>
</dbReference>
<dbReference type="RefSeq" id="WP_264137526.1">
    <property type="nucleotide sequence ID" value="NZ_JAOYOD010000001.1"/>
</dbReference>
<evidence type="ECO:0000256" key="4">
    <source>
        <dbReference type="ARBA" id="ARBA00022777"/>
    </source>
</evidence>
<evidence type="ECO:0000256" key="6">
    <source>
        <dbReference type="ARBA" id="ARBA00023277"/>
    </source>
</evidence>
<evidence type="ECO:0000256" key="2">
    <source>
        <dbReference type="ARBA" id="ARBA00022679"/>
    </source>
</evidence>
<feature type="domain" description="Four-carbon acid sugar kinase nucleotide binding" evidence="8">
    <location>
        <begin position="285"/>
        <end position="445"/>
    </location>
</feature>